<protein>
    <submittedName>
        <fullName evidence="2">Major phosphate-irrepressible acid phosphatase</fullName>
        <ecNumber evidence="2">3.1.3.2</ecNumber>
    </submittedName>
</protein>
<gene>
    <name evidence="2" type="primary">phoC_1</name>
    <name evidence="2" type="ORF">NCTC12965_07574</name>
</gene>
<dbReference type="GO" id="GO:0003993">
    <property type="term" value="F:acid phosphatase activity"/>
    <property type="evidence" value="ECO:0007669"/>
    <property type="project" value="UniProtKB-EC"/>
</dbReference>
<evidence type="ECO:0000313" key="2">
    <source>
        <dbReference type="EMBL" id="VTR57956.1"/>
    </source>
</evidence>
<name>A0A4U9WG74_SERFO</name>
<keyword evidence="1" id="KW-0732">Signal</keyword>
<proteinExistence type="predicted"/>
<reference evidence="2" key="1">
    <citation type="submission" date="2019-05" db="EMBL/GenBank/DDBJ databases">
        <authorList>
            <consortium name="Pathogen Informatics"/>
        </authorList>
    </citation>
    <scope>NUCLEOTIDE SEQUENCE [LARGE SCALE GENOMIC DNA]</scope>
    <source>
        <strain evidence="2">NCTC12965</strain>
    </source>
</reference>
<accession>A0A4U9WG74</accession>
<dbReference type="EMBL" id="CABEEZ010000150">
    <property type="protein sequence ID" value="VTR57956.1"/>
    <property type="molecule type" value="Genomic_DNA"/>
</dbReference>
<dbReference type="EC" id="3.1.3.2" evidence="2"/>
<feature type="signal peptide" evidence="1">
    <location>
        <begin position="1"/>
        <end position="20"/>
    </location>
</feature>
<dbReference type="AlphaFoldDB" id="A0A4U9WG74"/>
<keyword evidence="2" id="KW-0378">Hydrolase</keyword>
<dbReference type="SUPFAM" id="SSF48317">
    <property type="entry name" value="Acid phosphatase/Vanadium-dependent haloperoxidase"/>
    <property type="match status" value="1"/>
</dbReference>
<feature type="chain" id="PRO_5020812918" evidence="1">
    <location>
        <begin position="21"/>
        <end position="117"/>
    </location>
</feature>
<organism evidence="2">
    <name type="scientific">Serratia fonticola</name>
    <dbReference type="NCBI Taxonomy" id="47917"/>
    <lineage>
        <taxon>Bacteria</taxon>
        <taxon>Pseudomonadati</taxon>
        <taxon>Pseudomonadota</taxon>
        <taxon>Gammaproteobacteria</taxon>
        <taxon>Enterobacterales</taxon>
        <taxon>Yersiniaceae</taxon>
        <taxon>Serratia</taxon>
    </lineage>
</organism>
<sequence>MKKIIISSLAYFALTQISFAARDVTTTPDFYYLKEAQSIDSLSLLPQPPAVDSIDFLNDKAQYDAGKLLRDTPRGKQAYNDAQIYGDGIPLAFFSAFGMENNTEENARVISPGNENA</sequence>
<dbReference type="InterPro" id="IPR036938">
    <property type="entry name" value="PAP2/HPO_sf"/>
</dbReference>
<evidence type="ECO:0000256" key="1">
    <source>
        <dbReference type="SAM" id="SignalP"/>
    </source>
</evidence>
<dbReference type="Gene3D" id="1.20.144.10">
    <property type="entry name" value="Phosphatidic acid phosphatase type 2/haloperoxidase"/>
    <property type="match status" value="1"/>
</dbReference>